<protein>
    <submittedName>
        <fullName evidence="2">Uncharacterized protein</fullName>
    </submittedName>
</protein>
<feature type="region of interest" description="Disordered" evidence="1">
    <location>
        <begin position="86"/>
        <end position="110"/>
    </location>
</feature>
<dbReference type="OrthoDB" id="2534923at2759"/>
<sequence length="706" mass="77451">MIDHTGGPSSPNFLHRTRPESYEEEDEEGSEGEEVSHLKACSGNGDDEDERFGHQDLDLARSLRLRAEGLEKVVISIPPPVIHPFNDQDVFTPPTSPNLSAPASSDPHRLPNGVRLRLALGTIINDLFARQAPHPRLLPHPCSKRQNQHSIRAFSCPVITFRPSSCIDKTVWCLRTCSSSISHGTCTIDQKPAVCGILAELPWHVIPDIATTTCAPVYSQKPATSRKLRTHSLYAAGADPSTANSPPAFRCPRHLHTTCEICVEAKSSAQHGGSNSSHGRTGSFGPGGSGIGSGLLHPSVRGSALRRKAREEGDSPTGGGNAKLKSRGEDDESDDGKEERDAGQGSGQQDLVMLWQPSSQLERLAVGHCLVLQRSRGPPSRARIKNLTQARERAQRRMYEHALRPSSEWYMLLAGLLMRTVLEGYLSAGWTGLQAVQCLLLISLGINENASQVHDVDNEDDEEIDEDEEFAAFDLDELLHLLEAIKVLFPSLSDNGSGVRTKAEDQFESEMYGRLKKFYDIPASTPDCATHMEDLAWQYPAEPVEHAAVRFCEAIAKWRGKPELEIFWSISSRIRLNDVPGGAATLYALHKSVFLFPSHPTITDRHHQDFALCITVGEIKISDIFSNVEVSFKDVKPGHKKARYRPSDGRPCHLPATDQVTLCGQLLILAVGDGQVGQEAFMAAFARNDADYGAKPVLLMPTYSLD</sequence>
<accession>A0A9P5N7A8</accession>
<dbReference type="Proteomes" id="UP000724874">
    <property type="component" value="Unassembled WGS sequence"/>
</dbReference>
<evidence type="ECO:0000313" key="2">
    <source>
        <dbReference type="EMBL" id="KAF8871848.1"/>
    </source>
</evidence>
<comment type="caution">
    <text evidence="2">The sequence shown here is derived from an EMBL/GenBank/DDBJ whole genome shotgun (WGS) entry which is preliminary data.</text>
</comment>
<keyword evidence="3" id="KW-1185">Reference proteome</keyword>
<name>A0A9P5N7A8_GYMJU</name>
<gene>
    <name evidence="2" type="ORF">CPB84DRAFT_1854761</name>
</gene>
<evidence type="ECO:0000313" key="3">
    <source>
        <dbReference type="Proteomes" id="UP000724874"/>
    </source>
</evidence>
<dbReference type="EMBL" id="JADNYJ010000289">
    <property type="protein sequence ID" value="KAF8871848.1"/>
    <property type="molecule type" value="Genomic_DNA"/>
</dbReference>
<feature type="region of interest" description="Disordered" evidence="1">
    <location>
        <begin position="1"/>
        <end position="52"/>
    </location>
</feature>
<feature type="compositionally biased region" description="Gly residues" evidence="1">
    <location>
        <begin position="282"/>
        <end position="293"/>
    </location>
</feature>
<feature type="compositionally biased region" description="Acidic residues" evidence="1">
    <location>
        <begin position="22"/>
        <end position="33"/>
    </location>
</feature>
<reference evidence="2" key="1">
    <citation type="submission" date="2020-11" db="EMBL/GenBank/DDBJ databases">
        <authorList>
            <consortium name="DOE Joint Genome Institute"/>
            <person name="Ahrendt S."/>
            <person name="Riley R."/>
            <person name="Andreopoulos W."/>
            <person name="LaButti K."/>
            <person name="Pangilinan J."/>
            <person name="Ruiz-duenas F.J."/>
            <person name="Barrasa J.M."/>
            <person name="Sanchez-Garcia M."/>
            <person name="Camarero S."/>
            <person name="Miyauchi S."/>
            <person name="Serrano A."/>
            <person name="Linde D."/>
            <person name="Babiker R."/>
            <person name="Drula E."/>
            <person name="Ayuso-Fernandez I."/>
            <person name="Pacheco R."/>
            <person name="Padilla G."/>
            <person name="Ferreira P."/>
            <person name="Barriuso J."/>
            <person name="Kellner H."/>
            <person name="Castanera R."/>
            <person name="Alfaro M."/>
            <person name="Ramirez L."/>
            <person name="Pisabarro A.G."/>
            <person name="Kuo A."/>
            <person name="Tritt A."/>
            <person name="Lipzen A."/>
            <person name="He G."/>
            <person name="Yan M."/>
            <person name="Ng V."/>
            <person name="Cullen D."/>
            <person name="Martin F."/>
            <person name="Rosso M.-N."/>
            <person name="Henrissat B."/>
            <person name="Hibbett D."/>
            <person name="Martinez A.T."/>
            <person name="Grigoriev I.V."/>
        </authorList>
    </citation>
    <scope>NUCLEOTIDE SEQUENCE</scope>
    <source>
        <strain evidence="2">AH 44721</strain>
    </source>
</reference>
<feature type="region of interest" description="Disordered" evidence="1">
    <location>
        <begin position="269"/>
        <end position="349"/>
    </location>
</feature>
<dbReference type="AlphaFoldDB" id="A0A9P5N7A8"/>
<organism evidence="2 3">
    <name type="scientific">Gymnopilus junonius</name>
    <name type="common">Spectacular rustgill mushroom</name>
    <name type="synonym">Gymnopilus spectabilis subsp. junonius</name>
    <dbReference type="NCBI Taxonomy" id="109634"/>
    <lineage>
        <taxon>Eukaryota</taxon>
        <taxon>Fungi</taxon>
        <taxon>Dikarya</taxon>
        <taxon>Basidiomycota</taxon>
        <taxon>Agaricomycotina</taxon>
        <taxon>Agaricomycetes</taxon>
        <taxon>Agaricomycetidae</taxon>
        <taxon>Agaricales</taxon>
        <taxon>Agaricineae</taxon>
        <taxon>Hymenogastraceae</taxon>
        <taxon>Gymnopilus</taxon>
    </lineage>
</organism>
<evidence type="ECO:0000256" key="1">
    <source>
        <dbReference type="SAM" id="MobiDB-lite"/>
    </source>
</evidence>
<proteinExistence type="predicted"/>